<sequence>MPRLYKTGVISQKKPFKKAFFIPDITSRFCGLTNVIIHVSQYLQQGIRFVWPKPVDPLAATKIVKTILQKILDFCCDSGKILNADIIILLV</sequence>
<reference evidence="1 2" key="1">
    <citation type="submission" date="2015-04" db="EMBL/GenBank/DDBJ databases">
        <title>Draft genome sequence of bacteremic isolate Catabacter hongkongensis type strain HKU16T.</title>
        <authorList>
            <person name="Lau S.K."/>
            <person name="Teng J.L."/>
            <person name="Huang Y."/>
            <person name="Curreem S.O."/>
            <person name="Tsui S.K."/>
            <person name="Woo P.C."/>
        </authorList>
    </citation>
    <scope>NUCLEOTIDE SEQUENCE [LARGE SCALE GENOMIC DNA]</scope>
    <source>
        <strain evidence="1 2">HKU16</strain>
    </source>
</reference>
<organism evidence="1 2">
    <name type="scientific">Christensenella hongkongensis</name>
    <dbReference type="NCBI Taxonomy" id="270498"/>
    <lineage>
        <taxon>Bacteria</taxon>
        <taxon>Bacillati</taxon>
        <taxon>Bacillota</taxon>
        <taxon>Clostridia</taxon>
        <taxon>Christensenellales</taxon>
        <taxon>Christensenellaceae</taxon>
        <taxon>Christensenella</taxon>
    </lineage>
</organism>
<dbReference type="Proteomes" id="UP000034076">
    <property type="component" value="Unassembled WGS sequence"/>
</dbReference>
<proteinExistence type="predicted"/>
<keyword evidence="2" id="KW-1185">Reference proteome</keyword>
<evidence type="ECO:0000313" key="1">
    <source>
        <dbReference type="EMBL" id="KKI49694.1"/>
    </source>
</evidence>
<dbReference type="AlphaFoldDB" id="A0A0M2NB22"/>
<comment type="caution">
    <text evidence="1">The sequence shown here is derived from an EMBL/GenBank/DDBJ whole genome shotgun (WGS) entry which is preliminary data.</text>
</comment>
<protein>
    <submittedName>
        <fullName evidence="1">Uncharacterized protein</fullName>
    </submittedName>
</protein>
<evidence type="ECO:0000313" key="2">
    <source>
        <dbReference type="Proteomes" id="UP000034076"/>
    </source>
</evidence>
<name>A0A0M2NB22_9FIRM</name>
<gene>
    <name evidence="1" type="ORF">CHK_2916</name>
</gene>
<accession>A0A0M2NB22</accession>
<dbReference type="EMBL" id="LAYJ01000131">
    <property type="protein sequence ID" value="KKI49694.1"/>
    <property type="molecule type" value="Genomic_DNA"/>
</dbReference>